<evidence type="ECO:0000313" key="1">
    <source>
        <dbReference type="EMBL" id="GAG57731.1"/>
    </source>
</evidence>
<dbReference type="AlphaFoldDB" id="X1AC78"/>
<organism evidence="1">
    <name type="scientific">marine sediment metagenome</name>
    <dbReference type="NCBI Taxonomy" id="412755"/>
    <lineage>
        <taxon>unclassified sequences</taxon>
        <taxon>metagenomes</taxon>
        <taxon>ecological metagenomes</taxon>
    </lineage>
</organism>
<gene>
    <name evidence="1" type="ORF">S01H4_11779</name>
</gene>
<proteinExistence type="predicted"/>
<accession>X1AC78</accession>
<sequence>MRKSLIALSIVIVMLFGVALAAAHAQDVELQVTVKSVTAFTDKNGNPCIRIIVDEERTLKGFVYTAGVPVMAFRDMTAQVKGIEAGDSLHVIAAERFFQGRKSYTILAVLK</sequence>
<reference evidence="1" key="1">
    <citation type="journal article" date="2014" name="Front. Microbiol.">
        <title>High frequency of phylogenetically diverse reductive dehalogenase-homologous genes in deep subseafloor sedimentary metagenomes.</title>
        <authorList>
            <person name="Kawai M."/>
            <person name="Futagami T."/>
            <person name="Toyoda A."/>
            <person name="Takaki Y."/>
            <person name="Nishi S."/>
            <person name="Hori S."/>
            <person name="Arai W."/>
            <person name="Tsubouchi T."/>
            <person name="Morono Y."/>
            <person name="Uchiyama I."/>
            <person name="Ito T."/>
            <person name="Fujiyama A."/>
            <person name="Inagaki F."/>
            <person name="Takami H."/>
        </authorList>
    </citation>
    <scope>NUCLEOTIDE SEQUENCE</scope>
    <source>
        <strain evidence="1">Expedition CK06-06</strain>
    </source>
</reference>
<protein>
    <submittedName>
        <fullName evidence="1">Uncharacterized protein</fullName>
    </submittedName>
</protein>
<comment type="caution">
    <text evidence="1">The sequence shown here is derived from an EMBL/GenBank/DDBJ whole genome shotgun (WGS) entry which is preliminary data.</text>
</comment>
<dbReference type="EMBL" id="BART01004848">
    <property type="protein sequence ID" value="GAG57731.1"/>
    <property type="molecule type" value="Genomic_DNA"/>
</dbReference>
<name>X1AC78_9ZZZZ</name>